<dbReference type="AlphaFoldDB" id="A0A6J4M3B1"/>
<feature type="compositionally biased region" description="Basic and acidic residues" evidence="1">
    <location>
        <begin position="28"/>
        <end position="40"/>
    </location>
</feature>
<feature type="non-terminal residue" evidence="2">
    <location>
        <position position="126"/>
    </location>
</feature>
<feature type="compositionally biased region" description="Basic and acidic residues" evidence="1">
    <location>
        <begin position="98"/>
        <end position="112"/>
    </location>
</feature>
<feature type="region of interest" description="Disordered" evidence="1">
    <location>
        <begin position="1"/>
        <end position="126"/>
    </location>
</feature>
<proteinExistence type="predicted"/>
<name>A0A6J4M3B1_9BACT</name>
<protein>
    <submittedName>
        <fullName evidence="2">Uncharacterized protein</fullName>
    </submittedName>
</protein>
<gene>
    <name evidence="2" type="ORF">AVDCRST_MAG11-3382</name>
</gene>
<feature type="compositionally biased region" description="Low complexity" evidence="1">
    <location>
        <begin position="66"/>
        <end position="77"/>
    </location>
</feature>
<feature type="non-terminal residue" evidence="2">
    <location>
        <position position="1"/>
    </location>
</feature>
<reference evidence="2" key="1">
    <citation type="submission" date="2020-02" db="EMBL/GenBank/DDBJ databases">
        <authorList>
            <person name="Meier V. D."/>
        </authorList>
    </citation>
    <scope>NUCLEOTIDE SEQUENCE</scope>
    <source>
        <strain evidence="2">AVDCRST_MAG11</strain>
    </source>
</reference>
<feature type="compositionally biased region" description="Basic residues" evidence="1">
    <location>
        <begin position="78"/>
        <end position="87"/>
    </location>
</feature>
<evidence type="ECO:0000256" key="1">
    <source>
        <dbReference type="SAM" id="MobiDB-lite"/>
    </source>
</evidence>
<sequence>GSHPHRVSGRGRARPAERLAAAVQSRDVLPRGHRAVDARGVRGVRAPRVVCRRRRRPEGRGGAGAPRGALVPRPRAPGGRRRRRAHAGRTGDAPEGSRPAEEVRPRSRDARARGHARAGVGRSQDL</sequence>
<evidence type="ECO:0000313" key="2">
    <source>
        <dbReference type="EMBL" id="CAA9348681.1"/>
    </source>
</evidence>
<feature type="compositionally biased region" description="Low complexity" evidence="1">
    <location>
        <begin position="117"/>
        <end position="126"/>
    </location>
</feature>
<accession>A0A6J4M3B1</accession>
<organism evidence="2">
    <name type="scientific">uncultured Gemmatimonadaceae bacterium</name>
    <dbReference type="NCBI Taxonomy" id="246130"/>
    <lineage>
        <taxon>Bacteria</taxon>
        <taxon>Pseudomonadati</taxon>
        <taxon>Gemmatimonadota</taxon>
        <taxon>Gemmatimonadia</taxon>
        <taxon>Gemmatimonadales</taxon>
        <taxon>Gemmatimonadaceae</taxon>
        <taxon>environmental samples</taxon>
    </lineage>
</organism>
<feature type="compositionally biased region" description="Basic residues" evidence="1">
    <location>
        <begin position="1"/>
        <end position="13"/>
    </location>
</feature>
<dbReference type="EMBL" id="CADCTU010000737">
    <property type="protein sequence ID" value="CAA9348681.1"/>
    <property type="molecule type" value="Genomic_DNA"/>
</dbReference>